<dbReference type="EMBL" id="MHKE01000008">
    <property type="protein sequence ID" value="OGY84392.1"/>
    <property type="molecule type" value="Genomic_DNA"/>
</dbReference>
<dbReference type="PANTHER" id="PTHR37953:SF1">
    <property type="entry name" value="UPF0127 PROTEIN MJ1496"/>
    <property type="match status" value="1"/>
</dbReference>
<dbReference type="PANTHER" id="PTHR37953">
    <property type="entry name" value="UPF0127 PROTEIN MJ1496"/>
    <property type="match status" value="1"/>
</dbReference>
<evidence type="ECO:0000313" key="2">
    <source>
        <dbReference type="Proteomes" id="UP000179164"/>
    </source>
</evidence>
<proteinExistence type="predicted"/>
<dbReference type="Proteomes" id="UP000179164">
    <property type="component" value="Unassembled WGS sequence"/>
</dbReference>
<evidence type="ECO:0000313" key="1">
    <source>
        <dbReference type="EMBL" id="OGY84392.1"/>
    </source>
</evidence>
<dbReference type="InterPro" id="IPR038695">
    <property type="entry name" value="Saro_0823-like_sf"/>
</dbReference>
<accession>A0A1G2B5H5</accession>
<name>A0A1G2B5H5_9BACT</name>
<dbReference type="Pfam" id="PF02643">
    <property type="entry name" value="DUF192"/>
    <property type="match status" value="1"/>
</dbReference>
<evidence type="ECO:0008006" key="3">
    <source>
        <dbReference type="Google" id="ProtNLM"/>
    </source>
</evidence>
<dbReference type="STRING" id="1798543.A2898_00285"/>
<organism evidence="1 2">
    <name type="scientific">Candidatus Kerfeldbacteria bacterium RIFCSPLOWO2_01_FULL_48_11</name>
    <dbReference type="NCBI Taxonomy" id="1798543"/>
    <lineage>
        <taxon>Bacteria</taxon>
        <taxon>Candidatus Kerfeldiibacteriota</taxon>
    </lineage>
</organism>
<dbReference type="Gene3D" id="2.60.120.1140">
    <property type="entry name" value="Protein of unknown function DUF192"/>
    <property type="match status" value="1"/>
</dbReference>
<gene>
    <name evidence="1" type="ORF">A2898_00285</name>
</gene>
<dbReference type="AlphaFoldDB" id="A0A1G2B5H5"/>
<dbReference type="InterPro" id="IPR003795">
    <property type="entry name" value="DUF192"/>
</dbReference>
<reference evidence="1 2" key="1">
    <citation type="journal article" date="2016" name="Nat. Commun.">
        <title>Thousands of microbial genomes shed light on interconnected biogeochemical processes in an aquifer system.</title>
        <authorList>
            <person name="Anantharaman K."/>
            <person name="Brown C.T."/>
            <person name="Hug L.A."/>
            <person name="Sharon I."/>
            <person name="Castelle C.J."/>
            <person name="Probst A.J."/>
            <person name="Thomas B.C."/>
            <person name="Singh A."/>
            <person name="Wilkins M.J."/>
            <person name="Karaoz U."/>
            <person name="Brodie E.L."/>
            <person name="Williams K.H."/>
            <person name="Hubbard S.S."/>
            <person name="Banfield J.F."/>
        </authorList>
    </citation>
    <scope>NUCLEOTIDE SEQUENCE [LARGE SCALE GENOMIC DNA]</scope>
</reference>
<protein>
    <recommendedName>
        <fullName evidence="3">DUF192 domain-containing protein</fullName>
    </recommendedName>
</protein>
<sequence length="164" mass="18007">MSKSMIILIIVSTFFGALFWYFGGQDIQNEIPYYLKKATAKTTTIAVREVIIDAEVVETPSAQQRGLSGREGLSGNRGMLFPFAEAGEHSITMRGMLFSIDILWIHEGKIVHMVDDALQPKDSAEPAVYTPPVPSTYVLEANNYFIQESGAAVGDFVALGLTQE</sequence>
<comment type="caution">
    <text evidence="1">The sequence shown here is derived from an EMBL/GenBank/DDBJ whole genome shotgun (WGS) entry which is preliminary data.</text>
</comment>